<accession>F5XL63</accession>
<evidence type="ECO:0000313" key="3">
    <source>
        <dbReference type="Proteomes" id="UP000007947"/>
    </source>
</evidence>
<dbReference type="STRING" id="1032480.MLP_07370"/>
<dbReference type="Pfam" id="PF20199">
    <property type="entry name" value="RepSA"/>
    <property type="match status" value="1"/>
</dbReference>
<dbReference type="AlphaFoldDB" id="F5XL63"/>
<evidence type="ECO:0000256" key="1">
    <source>
        <dbReference type="SAM" id="MobiDB-lite"/>
    </source>
</evidence>
<reference evidence="2 3" key="1">
    <citation type="submission" date="2011-05" db="EMBL/GenBank/DDBJ databases">
        <title>Whole genome sequence of Microlunatus phosphovorus NM-1.</title>
        <authorList>
            <person name="Hosoyama A."/>
            <person name="Sasaki K."/>
            <person name="Harada T."/>
            <person name="Igarashi R."/>
            <person name="Kawakoshi A."/>
            <person name="Sasagawa M."/>
            <person name="Fukada J."/>
            <person name="Nakamura S."/>
            <person name="Katano Y."/>
            <person name="Hanada S."/>
            <person name="Kamagata Y."/>
            <person name="Nakamura N."/>
            <person name="Yamazaki S."/>
            <person name="Fujita N."/>
        </authorList>
    </citation>
    <scope>NUCLEOTIDE SEQUENCE [LARGE SCALE GENOMIC DNA]</scope>
    <source>
        <strain evidence="3">ATCC 700054 / DSM 10555 / JCM 9379 / NBRC 101784 / NCIMB 13414 / VKM Ac-1990 / NM-1</strain>
    </source>
</reference>
<dbReference type="eggNOG" id="COG0484">
    <property type="taxonomic scope" value="Bacteria"/>
</dbReference>
<dbReference type="Proteomes" id="UP000007947">
    <property type="component" value="Chromosome"/>
</dbReference>
<sequence length="478" mass="52004">MLATAELPVGLRAEVTSRLASPDLGRWLAQVQQVGACARPIRLVGFSDTIDAVTGEVLRSFTTSSEPDGLAYTRCGNRRRKVCESCSHQYQGDVFHLIMAGAGGGMKDVPAEIVTHPLVFATMTAPSFGPVHASKKPGRPGSRRCRPRSGTGRQLCAHGRPLWCMSVHDHDAPVVGQPLCADCYDYLGHLVWQWWAPELWRRFTITLRRMLARHVGLSETACKQLVRVQFAKVAEFQRRGLIHFHALIRLDGRPVAGDPFPPPAVAVDPDTLARLIHQAAAQVRYDAPAIDGADVVRSLRFGAQVDVRAVHGQADRENTAGAELHPETVAAYVAKYATKAAADLVGEQSGNTHLLRVKKLVRKVAVRALAGGLMAEDNPYRGLGRWADMLGFRGHFASKSRRYSTTLGRLRQARRDHVRSRLNAAQIGEAVRVGDDGDLAELEHTTLVVGSWRFAGIGWLTGGDAALAAASAARARDD</sequence>
<keyword evidence="3" id="KW-1185">Reference proteome</keyword>
<feature type="compositionally biased region" description="Basic residues" evidence="1">
    <location>
        <begin position="133"/>
        <end position="147"/>
    </location>
</feature>
<dbReference type="InterPro" id="IPR046828">
    <property type="entry name" value="RepSA"/>
</dbReference>
<feature type="region of interest" description="Disordered" evidence="1">
    <location>
        <begin position="130"/>
        <end position="153"/>
    </location>
</feature>
<gene>
    <name evidence="2" type="ordered locus">MLP_07370</name>
</gene>
<evidence type="ECO:0000313" key="2">
    <source>
        <dbReference type="EMBL" id="BAK33751.1"/>
    </source>
</evidence>
<dbReference type="OrthoDB" id="3203793at2"/>
<name>F5XL63_MICPN</name>
<dbReference type="HOGENOM" id="CLU_041009_0_0_11"/>
<proteinExistence type="predicted"/>
<dbReference type="EMBL" id="AP012204">
    <property type="protein sequence ID" value="BAK33751.1"/>
    <property type="molecule type" value="Genomic_DNA"/>
</dbReference>
<dbReference type="KEGG" id="mph:MLP_07370"/>
<protein>
    <submittedName>
        <fullName evidence="2">Replication initiation protein</fullName>
    </submittedName>
</protein>
<organism evidence="2 3">
    <name type="scientific">Microlunatus phosphovorus (strain ATCC 700054 / DSM 10555 / JCM 9379 / NBRC 101784 / NCIMB 13414 / VKM Ac-1990 / NM-1)</name>
    <dbReference type="NCBI Taxonomy" id="1032480"/>
    <lineage>
        <taxon>Bacteria</taxon>
        <taxon>Bacillati</taxon>
        <taxon>Actinomycetota</taxon>
        <taxon>Actinomycetes</taxon>
        <taxon>Propionibacteriales</taxon>
        <taxon>Propionibacteriaceae</taxon>
        <taxon>Microlunatus</taxon>
    </lineage>
</organism>
<dbReference type="RefSeq" id="WP_013861638.1">
    <property type="nucleotide sequence ID" value="NC_015635.1"/>
</dbReference>